<dbReference type="AlphaFoldDB" id="A0A392WA88"/>
<dbReference type="Proteomes" id="UP000265520">
    <property type="component" value="Unassembled WGS sequence"/>
</dbReference>
<proteinExistence type="predicted"/>
<reference evidence="1 2" key="1">
    <citation type="journal article" date="2018" name="Front. Plant Sci.">
        <title>Red Clover (Trifolium pratense) and Zigzag Clover (T. medium) - A Picture of Genomic Similarities and Differences.</title>
        <authorList>
            <person name="Dluhosova J."/>
            <person name="Istvanek J."/>
            <person name="Nedelnik J."/>
            <person name="Repkova J."/>
        </authorList>
    </citation>
    <scope>NUCLEOTIDE SEQUENCE [LARGE SCALE GENOMIC DNA]</scope>
    <source>
        <strain evidence="2">cv. 10/8</strain>
        <tissue evidence="1">Leaf</tissue>
    </source>
</reference>
<dbReference type="EMBL" id="LXQA011392516">
    <property type="protein sequence ID" value="MCI95630.1"/>
    <property type="molecule type" value="Genomic_DNA"/>
</dbReference>
<sequence>MARCAGYQGFITGGFELLRVAQIH</sequence>
<organism evidence="1 2">
    <name type="scientific">Trifolium medium</name>
    <dbReference type="NCBI Taxonomy" id="97028"/>
    <lineage>
        <taxon>Eukaryota</taxon>
        <taxon>Viridiplantae</taxon>
        <taxon>Streptophyta</taxon>
        <taxon>Embryophyta</taxon>
        <taxon>Tracheophyta</taxon>
        <taxon>Spermatophyta</taxon>
        <taxon>Magnoliopsida</taxon>
        <taxon>eudicotyledons</taxon>
        <taxon>Gunneridae</taxon>
        <taxon>Pentapetalae</taxon>
        <taxon>rosids</taxon>
        <taxon>fabids</taxon>
        <taxon>Fabales</taxon>
        <taxon>Fabaceae</taxon>
        <taxon>Papilionoideae</taxon>
        <taxon>50 kb inversion clade</taxon>
        <taxon>NPAAA clade</taxon>
        <taxon>Hologalegina</taxon>
        <taxon>IRL clade</taxon>
        <taxon>Trifolieae</taxon>
        <taxon>Trifolium</taxon>
    </lineage>
</organism>
<evidence type="ECO:0000313" key="1">
    <source>
        <dbReference type="EMBL" id="MCI95630.1"/>
    </source>
</evidence>
<protein>
    <submittedName>
        <fullName evidence="1">Uncharacterized protein</fullName>
    </submittedName>
</protein>
<name>A0A392WA88_9FABA</name>
<keyword evidence="2" id="KW-1185">Reference proteome</keyword>
<evidence type="ECO:0000313" key="2">
    <source>
        <dbReference type="Proteomes" id="UP000265520"/>
    </source>
</evidence>
<accession>A0A392WA88</accession>
<feature type="non-terminal residue" evidence="1">
    <location>
        <position position="24"/>
    </location>
</feature>
<comment type="caution">
    <text evidence="1">The sequence shown here is derived from an EMBL/GenBank/DDBJ whole genome shotgun (WGS) entry which is preliminary data.</text>
</comment>